<name>A0ABU4PPT3_9SPHN</name>
<sequence length="131" mass="14321">MATLTVRNVPEEAKHRFRQIAAAHGRSMEEHLRQLVIEADFGDAASTSHVADARASFRPAPSQEATSQENRVRSLLQRADGTAHAAPDSARYADIRFMTAKDAMAELRRLANGVGLDLPPPLNPKIEAPEL</sequence>
<dbReference type="EMBL" id="JAWXXV010000001">
    <property type="protein sequence ID" value="MDX5985404.1"/>
    <property type="molecule type" value="Genomic_DNA"/>
</dbReference>
<gene>
    <name evidence="3" type="ORF">SIL82_14190</name>
</gene>
<accession>A0ABU4PPT3</accession>
<reference evidence="3 4" key="1">
    <citation type="submission" date="2023-11" db="EMBL/GenBank/DDBJ databases">
        <title>MicrobeMod: A computational toolkit for identifying prokaryotic methylation and restriction-modification with nanopore sequencing.</title>
        <authorList>
            <person name="Crits-Christoph A."/>
            <person name="Kang S.C."/>
            <person name="Lee H."/>
            <person name="Ostrov N."/>
        </authorList>
    </citation>
    <scope>NUCLEOTIDE SEQUENCE [LARGE SCALE GENOMIC DNA]</scope>
    <source>
        <strain evidence="3 4">ATCC 14820</strain>
    </source>
</reference>
<dbReference type="SUPFAM" id="SSF47598">
    <property type="entry name" value="Ribbon-helix-helix"/>
    <property type="match status" value="1"/>
</dbReference>
<protein>
    <recommendedName>
        <fullName evidence="2">Antitoxin FitA-like ribbon-helix-helix domain-containing protein</fullName>
    </recommendedName>
</protein>
<dbReference type="Pfam" id="PF22513">
    <property type="entry name" value="FitA-like_RHH"/>
    <property type="match status" value="1"/>
</dbReference>
<dbReference type="Proteomes" id="UP001279660">
    <property type="component" value="Unassembled WGS sequence"/>
</dbReference>
<keyword evidence="4" id="KW-1185">Reference proteome</keyword>
<evidence type="ECO:0000313" key="4">
    <source>
        <dbReference type="Proteomes" id="UP001279660"/>
    </source>
</evidence>
<proteinExistence type="predicted"/>
<dbReference type="InterPro" id="IPR010985">
    <property type="entry name" value="Ribbon_hlx_hlx"/>
</dbReference>
<feature type="domain" description="Antitoxin FitA-like ribbon-helix-helix" evidence="2">
    <location>
        <begin position="2"/>
        <end position="37"/>
    </location>
</feature>
<evidence type="ECO:0000259" key="2">
    <source>
        <dbReference type="Pfam" id="PF22513"/>
    </source>
</evidence>
<evidence type="ECO:0000256" key="1">
    <source>
        <dbReference type="SAM" id="MobiDB-lite"/>
    </source>
</evidence>
<feature type="region of interest" description="Disordered" evidence="1">
    <location>
        <begin position="48"/>
        <end position="71"/>
    </location>
</feature>
<dbReference type="RefSeq" id="WP_154651366.1">
    <property type="nucleotide sequence ID" value="NZ_JAWXXV010000001.1"/>
</dbReference>
<organism evidence="3 4">
    <name type="scientific">Sphingomonas echinoides</name>
    <dbReference type="NCBI Taxonomy" id="59803"/>
    <lineage>
        <taxon>Bacteria</taxon>
        <taxon>Pseudomonadati</taxon>
        <taxon>Pseudomonadota</taxon>
        <taxon>Alphaproteobacteria</taxon>
        <taxon>Sphingomonadales</taxon>
        <taxon>Sphingomonadaceae</taxon>
        <taxon>Sphingomonas</taxon>
    </lineage>
</organism>
<dbReference type="InterPro" id="IPR053853">
    <property type="entry name" value="FitA-like_RHH"/>
</dbReference>
<evidence type="ECO:0000313" key="3">
    <source>
        <dbReference type="EMBL" id="MDX5985404.1"/>
    </source>
</evidence>
<comment type="caution">
    <text evidence="3">The sequence shown here is derived from an EMBL/GenBank/DDBJ whole genome shotgun (WGS) entry which is preliminary data.</text>
</comment>